<dbReference type="PROSITE" id="PS50089">
    <property type="entry name" value="ZF_RING_2"/>
    <property type="match status" value="1"/>
</dbReference>
<keyword evidence="4" id="KW-0175">Coiled coil</keyword>
<feature type="compositionally biased region" description="Polar residues" evidence="5">
    <location>
        <begin position="227"/>
        <end position="253"/>
    </location>
</feature>
<dbReference type="Proteomes" id="UP001175271">
    <property type="component" value="Unassembled WGS sequence"/>
</dbReference>
<keyword evidence="1 3" id="KW-0863">Zinc-finger</keyword>
<dbReference type="GO" id="GO:0090734">
    <property type="term" value="C:site of DNA damage"/>
    <property type="evidence" value="ECO:0007669"/>
    <property type="project" value="TreeGrafter"/>
</dbReference>
<evidence type="ECO:0000256" key="5">
    <source>
        <dbReference type="SAM" id="MobiDB-lite"/>
    </source>
</evidence>
<evidence type="ECO:0000256" key="3">
    <source>
        <dbReference type="PROSITE-ProRule" id="PRU00175"/>
    </source>
</evidence>
<keyword evidence="2" id="KW-0862">Zinc</keyword>
<evidence type="ECO:0000256" key="1">
    <source>
        <dbReference type="ARBA" id="ARBA00022771"/>
    </source>
</evidence>
<name>A0AA39HNA6_9BILA</name>
<dbReference type="PANTHER" id="PTHR46569">
    <property type="entry name" value="E3 UBIQUITIN-PROTEIN LIGASE TRAIP"/>
    <property type="match status" value="1"/>
</dbReference>
<evidence type="ECO:0000256" key="2">
    <source>
        <dbReference type="ARBA" id="ARBA00022833"/>
    </source>
</evidence>
<dbReference type="GO" id="GO:0005634">
    <property type="term" value="C:nucleus"/>
    <property type="evidence" value="ECO:0007669"/>
    <property type="project" value="TreeGrafter"/>
</dbReference>
<dbReference type="GO" id="GO:0016567">
    <property type="term" value="P:protein ubiquitination"/>
    <property type="evidence" value="ECO:0007669"/>
    <property type="project" value="TreeGrafter"/>
</dbReference>
<organism evidence="7 8">
    <name type="scientific">Steinernema hermaphroditum</name>
    <dbReference type="NCBI Taxonomy" id="289476"/>
    <lineage>
        <taxon>Eukaryota</taxon>
        <taxon>Metazoa</taxon>
        <taxon>Ecdysozoa</taxon>
        <taxon>Nematoda</taxon>
        <taxon>Chromadorea</taxon>
        <taxon>Rhabditida</taxon>
        <taxon>Tylenchina</taxon>
        <taxon>Panagrolaimomorpha</taxon>
        <taxon>Strongyloidoidea</taxon>
        <taxon>Steinernematidae</taxon>
        <taxon>Steinernema</taxon>
    </lineage>
</organism>
<gene>
    <name evidence="7" type="ORF">QR680_003648</name>
</gene>
<dbReference type="PANTHER" id="PTHR46569:SF1">
    <property type="entry name" value="E3 UBIQUITIN-PROTEIN LIGASE RFWD3-RELATED"/>
    <property type="match status" value="1"/>
</dbReference>
<dbReference type="AlphaFoldDB" id="A0AA39HNA6"/>
<dbReference type="Pfam" id="PF17123">
    <property type="entry name" value="zf-RING_11"/>
    <property type="match status" value="1"/>
</dbReference>
<evidence type="ECO:0000256" key="4">
    <source>
        <dbReference type="SAM" id="Coils"/>
    </source>
</evidence>
<dbReference type="Gene3D" id="3.30.40.10">
    <property type="entry name" value="Zinc/RING finger domain, C3HC4 (zinc finger)"/>
    <property type="match status" value="1"/>
</dbReference>
<proteinExistence type="predicted"/>
<evidence type="ECO:0000313" key="7">
    <source>
        <dbReference type="EMBL" id="KAK0407878.1"/>
    </source>
</evidence>
<keyword evidence="8" id="KW-1185">Reference proteome</keyword>
<dbReference type="CDD" id="cd16448">
    <property type="entry name" value="RING-H2"/>
    <property type="match status" value="1"/>
</dbReference>
<reference evidence="7" key="1">
    <citation type="submission" date="2023-06" db="EMBL/GenBank/DDBJ databases">
        <title>Genomic analysis of the entomopathogenic nematode Steinernema hermaphroditum.</title>
        <authorList>
            <person name="Schwarz E.M."/>
            <person name="Heppert J.K."/>
            <person name="Baniya A."/>
            <person name="Schwartz H.T."/>
            <person name="Tan C.-H."/>
            <person name="Antoshechkin I."/>
            <person name="Sternberg P.W."/>
            <person name="Goodrich-Blair H."/>
            <person name="Dillman A.R."/>
        </authorList>
    </citation>
    <scope>NUCLEOTIDE SEQUENCE</scope>
    <source>
        <strain evidence="7">PS9179</strain>
        <tissue evidence="7">Whole animal</tissue>
    </source>
</reference>
<dbReference type="GO" id="GO:0061630">
    <property type="term" value="F:ubiquitin protein ligase activity"/>
    <property type="evidence" value="ECO:0007669"/>
    <property type="project" value="TreeGrafter"/>
</dbReference>
<feature type="coiled-coil region" evidence="4">
    <location>
        <begin position="71"/>
        <end position="98"/>
    </location>
</feature>
<dbReference type="SUPFAM" id="SSF57850">
    <property type="entry name" value="RING/U-box"/>
    <property type="match status" value="1"/>
</dbReference>
<comment type="caution">
    <text evidence="7">The sequence shown here is derived from an EMBL/GenBank/DDBJ whole genome shotgun (WGS) entry which is preliminary data.</text>
</comment>
<dbReference type="GO" id="GO:0031297">
    <property type="term" value="P:replication fork processing"/>
    <property type="evidence" value="ECO:0007669"/>
    <property type="project" value="TreeGrafter"/>
</dbReference>
<feature type="domain" description="RING-type" evidence="6">
    <location>
        <begin position="9"/>
        <end position="46"/>
    </location>
</feature>
<dbReference type="EMBL" id="JAUCMV010000003">
    <property type="protein sequence ID" value="KAK0407878.1"/>
    <property type="molecule type" value="Genomic_DNA"/>
</dbReference>
<keyword evidence="1 3" id="KW-0479">Metal-binding</keyword>
<dbReference type="InterPro" id="IPR013083">
    <property type="entry name" value="Znf_RING/FYVE/PHD"/>
</dbReference>
<sequence>MSTFPRFNCSICLDWLDDVRPVKITKCGHVFHEECIERSPQCPCCREEVNELHSVFFSSSPFNQTDQQGELDRAYKTIDALQKELEMLKKDLAEGQFERIFHDEDLPNTEDGYEVDDFEEAEDFGEMDEDTIREDPEERLPLMSSDYGFHWERVSHDSLEFSTTFEQADSDDFWGPFDGQEENVTSVTISICNEDGDDEKGALTAIQVIQFSTCFPGAQAVHKPVTSIPSTSGDSSASVSIPSPRQQSQRVKY</sequence>
<evidence type="ECO:0000313" key="8">
    <source>
        <dbReference type="Proteomes" id="UP001175271"/>
    </source>
</evidence>
<dbReference type="SMART" id="SM00184">
    <property type="entry name" value="RING"/>
    <property type="match status" value="1"/>
</dbReference>
<evidence type="ECO:0000259" key="6">
    <source>
        <dbReference type="PROSITE" id="PS50089"/>
    </source>
</evidence>
<dbReference type="InterPro" id="IPR052639">
    <property type="entry name" value="TRAIP_ubiq-protein_ligase"/>
</dbReference>
<protein>
    <recommendedName>
        <fullName evidence="6">RING-type domain-containing protein</fullName>
    </recommendedName>
</protein>
<dbReference type="InterPro" id="IPR001841">
    <property type="entry name" value="Znf_RING"/>
</dbReference>
<dbReference type="GO" id="GO:0008270">
    <property type="term" value="F:zinc ion binding"/>
    <property type="evidence" value="ECO:0007669"/>
    <property type="project" value="UniProtKB-KW"/>
</dbReference>
<accession>A0AA39HNA6</accession>
<feature type="region of interest" description="Disordered" evidence="5">
    <location>
        <begin position="223"/>
        <end position="253"/>
    </location>
</feature>